<dbReference type="InterPro" id="IPR027417">
    <property type="entry name" value="P-loop_NTPase"/>
</dbReference>
<dbReference type="InterPro" id="IPR014001">
    <property type="entry name" value="Helicase_ATP-bd"/>
</dbReference>
<evidence type="ECO:0000256" key="6">
    <source>
        <dbReference type="ARBA" id="ARBA00022806"/>
    </source>
</evidence>
<dbReference type="InterPro" id="IPR007502">
    <property type="entry name" value="Helicase-assoc_dom"/>
</dbReference>
<dbReference type="PROSITE" id="PS51192">
    <property type="entry name" value="HELICASE_ATP_BIND_1"/>
    <property type="match status" value="1"/>
</dbReference>
<feature type="domain" description="Helicase ATP-binding" evidence="13">
    <location>
        <begin position="529"/>
        <end position="694"/>
    </location>
</feature>
<evidence type="ECO:0000259" key="12">
    <source>
        <dbReference type="PROSITE" id="PS50126"/>
    </source>
</evidence>
<dbReference type="PANTHER" id="PTHR18934">
    <property type="entry name" value="ATP-DEPENDENT RNA HELICASE"/>
    <property type="match status" value="1"/>
</dbReference>
<evidence type="ECO:0000256" key="10">
    <source>
        <dbReference type="ARBA" id="ARBA00047984"/>
    </source>
</evidence>
<dbReference type="CDD" id="cd21691">
    <property type="entry name" value="GH2-like_DHX8"/>
    <property type="match status" value="1"/>
</dbReference>
<evidence type="ECO:0000256" key="4">
    <source>
        <dbReference type="ARBA" id="ARBA00022741"/>
    </source>
</evidence>
<dbReference type="GO" id="GO:0003724">
    <property type="term" value="F:RNA helicase activity"/>
    <property type="evidence" value="ECO:0007669"/>
    <property type="project" value="UniProtKB-EC"/>
</dbReference>
<evidence type="ECO:0000313" key="15">
    <source>
        <dbReference type="EMBL" id="KAF1955873.1"/>
    </source>
</evidence>
<evidence type="ECO:0000256" key="8">
    <source>
        <dbReference type="ARBA" id="ARBA00023187"/>
    </source>
</evidence>
<comment type="similarity">
    <text evidence="1">Belongs to the DEAD box helicase family. DEAH subfamily.</text>
</comment>
<dbReference type="GO" id="GO:0071013">
    <property type="term" value="C:catalytic step 2 spliceosome"/>
    <property type="evidence" value="ECO:0007669"/>
    <property type="project" value="TreeGrafter"/>
</dbReference>
<keyword evidence="16" id="KW-1185">Reference proteome</keyword>
<dbReference type="Pfam" id="PF07717">
    <property type="entry name" value="OB_NTP_bind"/>
    <property type="match status" value="1"/>
</dbReference>
<evidence type="ECO:0000256" key="3">
    <source>
        <dbReference type="ARBA" id="ARBA00022664"/>
    </source>
</evidence>
<organism evidence="15 16">
    <name type="scientific">Byssothecium circinans</name>
    <dbReference type="NCBI Taxonomy" id="147558"/>
    <lineage>
        <taxon>Eukaryota</taxon>
        <taxon>Fungi</taxon>
        <taxon>Dikarya</taxon>
        <taxon>Ascomycota</taxon>
        <taxon>Pezizomycotina</taxon>
        <taxon>Dothideomycetes</taxon>
        <taxon>Pleosporomycetidae</taxon>
        <taxon>Pleosporales</taxon>
        <taxon>Massarineae</taxon>
        <taxon>Massarinaceae</taxon>
        <taxon>Byssothecium</taxon>
    </lineage>
</organism>
<reference evidence="15" key="1">
    <citation type="journal article" date="2020" name="Stud. Mycol.">
        <title>101 Dothideomycetes genomes: a test case for predicting lifestyles and emergence of pathogens.</title>
        <authorList>
            <person name="Haridas S."/>
            <person name="Albert R."/>
            <person name="Binder M."/>
            <person name="Bloem J."/>
            <person name="Labutti K."/>
            <person name="Salamov A."/>
            <person name="Andreopoulos B."/>
            <person name="Baker S."/>
            <person name="Barry K."/>
            <person name="Bills G."/>
            <person name="Bluhm B."/>
            <person name="Cannon C."/>
            <person name="Castanera R."/>
            <person name="Culley D."/>
            <person name="Daum C."/>
            <person name="Ezra D."/>
            <person name="Gonzalez J."/>
            <person name="Henrissat B."/>
            <person name="Kuo A."/>
            <person name="Liang C."/>
            <person name="Lipzen A."/>
            <person name="Lutzoni F."/>
            <person name="Magnuson J."/>
            <person name="Mondo S."/>
            <person name="Nolan M."/>
            <person name="Ohm R."/>
            <person name="Pangilinan J."/>
            <person name="Park H.-J."/>
            <person name="Ramirez L."/>
            <person name="Alfaro M."/>
            <person name="Sun H."/>
            <person name="Tritt A."/>
            <person name="Yoshinaga Y."/>
            <person name="Zwiers L.-H."/>
            <person name="Turgeon B."/>
            <person name="Goodwin S."/>
            <person name="Spatafora J."/>
            <person name="Crous P."/>
            <person name="Grigoriev I."/>
        </authorList>
    </citation>
    <scope>NUCLEOTIDE SEQUENCE</scope>
    <source>
        <strain evidence="15">CBS 675.92</strain>
    </source>
</reference>
<dbReference type="EMBL" id="ML976993">
    <property type="protein sequence ID" value="KAF1955873.1"/>
    <property type="molecule type" value="Genomic_DNA"/>
</dbReference>
<dbReference type="InterPro" id="IPR012340">
    <property type="entry name" value="NA-bd_OB-fold"/>
</dbReference>
<feature type="region of interest" description="Disordered" evidence="11">
    <location>
        <begin position="81"/>
        <end position="229"/>
    </location>
</feature>
<dbReference type="SMART" id="SM00316">
    <property type="entry name" value="S1"/>
    <property type="match status" value="1"/>
</dbReference>
<dbReference type="Pfam" id="PF00271">
    <property type="entry name" value="Helicase_C"/>
    <property type="match status" value="1"/>
</dbReference>
<dbReference type="InterPro" id="IPR001650">
    <property type="entry name" value="Helicase_C-like"/>
</dbReference>
<feature type="compositionally biased region" description="Basic and acidic residues" evidence="11">
    <location>
        <begin position="212"/>
        <end position="223"/>
    </location>
</feature>
<name>A0A6A5TSG1_9PLEO</name>
<keyword evidence="7" id="KW-0067">ATP-binding</keyword>
<accession>A0A6A5TSG1</accession>
<dbReference type="FunFam" id="3.40.50.300:FF:000007">
    <property type="entry name" value="Pre-mRNA-splicing factor ATP-dependent RNA helicase"/>
    <property type="match status" value="1"/>
</dbReference>
<dbReference type="SUPFAM" id="SSF50249">
    <property type="entry name" value="Nucleic acid-binding proteins"/>
    <property type="match status" value="1"/>
</dbReference>
<dbReference type="InterPro" id="IPR002464">
    <property type="entry name" value="DNA/RNA_helicase_DEAH_CS"/>
</dbReference>
<dbReference type="GO" id="GO:0005524">
    <property type="term" value="F:ATP binding"/>
    <property type="evidence" value="ECO:0007669"/>
    <property type="project" value="UniProtKB-KW"/>
</dbReference>
<dbReference type="InterPro" id="IPR011545">
    <property type="entry name" value="DEAD/DEAH_box_helicase_dom"/>
</dbReference>
<dbReference type="PROSITE" id="PS51194">
    <property type="entry name" value="HELICASE_CTER"/>
    <property type="match status" value="1"/>
</dbReference>
<keyword evidence="3" id="KW-0507">mRNA processing</keyword>
<evidence type="ECO:0000313" key="16">
    <source>
        <dbReference type="Proteomes" id="UP000800035"/>
    </source>
</evidence>
<keyword evidence="4" id="KW-0547">Nucleotide-binding</keyword>
<proteinExistence type="inferred from homology"/>
<evidence type="ECO:0000256" key="5">
    <source>
        <dbReference type="ARBA" id="ARBA00022801"/>
    </source>
</evidence>
<dbReference type="InterPro" id="IPR003029">
    <property type="entry name" value="S1_domain"/>
</dbReference>
<evidence type="ECO:0000259" key="14">
    <source>
        <dbReference type="PROSITE" id="PS51194"/>
    </source>
</evidence>
<dbReference type="CDD" id="cd18791">
    <property type="entry name" value="SF2_C_RHA"/>
    <property type="match status" value="1"/>
</dbReference>
<dbReference type="Pfam" id="PF00575">
    <property type="entry name" value="S1"/>
    <property type="match status" value="1"/>
</dbReference>
<dbReference type="PROSITE" id="PS50126">
    <property type="entry name" value="S1"/>
    <property type="match status" value="1"/>
</dbReference>
<evidence type="ECO:0000256" key="2">
    <source>
        <dbReference type="ARBA" id="ARBA00012552"/>
    </source>
</evidence>
<feature type="domain" description="Helicase C-terminal" evidence="14">
    <location>
        <begin position="715"/>
        <end position="896"/>
    </location>
</feature>
<dbReference type="FunFam" id="3.40.50.300:FF:000578">
    <property type="entry name" value="probable ATP-dependent RNA helicase DHX35"/>
    <property type="match status" value="1"/>
</dbReference>
<dbReference type="Pfam" id="PF21010">
    <property type="entry name" value="HA2_C"/>
    <property type="match status" value="1"/>
</dbReference>
<dbReference type="SUPFAM" id="SSF52540">
    <property type="entry name" value="P-loop containing nucleoside triphosphate hydrolases"/>
    <property type="match status" value="1"/>
</dbReference>
<dbReference type="InterPro" id="IPR011709">
    <property type="entry name" value="DEAD-box_helicase_OB_fold"/>
</dbReference>
<feature type="region of interest" description="Disordered" evidence="11">
    <location>
        <begin position="427"/>
        <end position="465"/>
    </location>
</feature>
<dbReference type="Proteomes" id="UP000800035">
    <property type="component" value="Unassembled WGS sequence"/>
</dbReference>
<dbReference type="GO" id="GO:0000390">
    <property type="term" value="P:spliceosomal complex disassembly"/>
    <property type="evidence" value="ECO:0007669"/>
    <property type="project" value="TreeGrafter"/>
</dbReference>
<sequence>MDDLENLEYLGLVSKIASEIENHIGVADKTLAEFVINTHAEAKGLTDFETKLKDVGAEFPRSLVESIDRLILTLHPKYKKGAAPAVRDDDDDDDDKSRKARVFRGLAIPDKEVDDPTMNNPLDDAFAELEDLATLAPSKSTQRRDKPADRQERSRDRRSRSRSPYERSRKSHRQDRGYEMDFGDADFRGESRYSSRKRDRDGDTAYRSSKKIRSDDDEFRRPPTPELDDEPVLYKIYDGRVKTIKDFGAFVFVEGLKRPQDGLVHVSQLTEGRVNHPSDLVSRGQPVKVKVIKVDGTKISLSMKEVDQRTGHDLAPSARITGANMQALGTSSAVPVVEDAFSSRRNGMRKRMTSPERWEIKQLIASGVLQKKDYPDIDRDNVDEEGRFEEEEEVEIELTEEEPIFLKGQTQKSLELSPIRIVKNPEGSLARGAQNSLQAAQERRELRQQEAQEKAAKEAEKVDLSSQWNDPLAKQRQFASDIRNARKDLPPEPVRKMPTNTRRVQNRTDLSMKEQRESLPVFKFRSQFLEAISANQVLIVVGQTGSGKTTQLAQYLAENGLTSENTMIGCTQPRRIAAQNVAKRVAEECGAVLGREVGYTVRFDDKTSPDTKIKFMTDGILLTEMLADPMLSRYSAILIDEAHERTISTDVIMGLFKSKTLKLRPDLKLIVTSATLDSASFSKYYNAPEFHIPGRTFPVEIMYSREPCDDYLEEALTTVIATHLEEGGLEGGGGDILVFLTGEEEINTGCQILEERMKALGDGVPELIILPLYAALPEDLQARVFIPAPPGSRKVILSTNIAETSLTIDGVFVVIDSGMEKTSSFDPRLQMDRLQVTPISQASAKQRAGRAGRTRAGRCLRLYTEAAYEGEMTKSAVPDIQRANLSSTILTLKAMGINDLLNFPFLDPPPAATMLQALEELYNLGFLDDDGFLTRSGRRSSAYPTSPALAKTLIKSAEMQCSDEVLTIASMISGTDSVFYRPRDKAEEANKRKARFNDSTGDHLTYLNVYRAWQKSGFADQFCHENFIKPRNLRSVQNIRKQLLEIMQRQKLPIVSCGSDTTRVRKAFASGYFRNTARKDQEGYKTLVEGTPVYLHPGSALFGKNAEMIMYLSILDTSKEWMTLCSVIEPKWLPEVAPSFFKVAPKNQLSKRQKAERIQPLHNRFAGEDDWRLSAQKRAGRGGGGTWG</sequence>
<evidence type="ECO:0000256" key="9">
    <source>
        <dbReference type="ARBA" id="ARBA00023242"/>
    </source>
</evidence>
<feature type="compositionally biased region" description="Basic and acidic residues" evidence="11">
    <location>
        <begin position="441"/>
        <end position="463"/>
    </location>
</feature>
<dbReference type="InterPro" id="IPR049588">
    <property type="entry name" value="DHX8_GH2-like"/>
</dbReference>
<dbReference type="SMART" id="SM00487">
    <property type="entry name" value="DEXDc"/>
    <property type="match status" value="1"/>
</dbReference>
<dbReference type="FunFam" id="2.40.50.140:FF:000061">
    <property type="entry name" value="ATP-dependent RNA helicase DHX8"/>
    <property type="match status" value="1"/>
</dbReference>
<dbReference type="AlphaFoldDB" id="A0A6A5TSG1"/>
<evidence type="ECO:0000256" key="7">
    <source>
        <dbReference type="ARBA" id="ARBA00022840"/>
    </source>
</evidence>
<evidence type="ECO:0000256" key="11">
    <source>
        <dbReference type="SAM" id="MobiDB-lite"/>
    </source>
</evidence>
<dbReference type="EC" id="3.6.4.13" evidence="2"/>
<keyword evidence="8" id="KW-0508">mRNA splicing</keyword>
<dbReference type="PROSITE" id="PS00690">
    <property type="entry name" value="DEAH_ATP_HELICASE"/>
    <property type="match status" value="1"/>
</dbReference>
<feature type="compositionally biased region" description="Basic and acidic residues" evidence="11">
    <location>
        <begin position="163"/>
        <end position="204"/>
    </location>
</feature>
<protein>
    <recommendedName>
        <fullName evidence="2">RNA helicase</fullName>
        <ecNumber evidence="2">3.6.4.13</ecNumber>
    </recommendedName>
</protein>
<dbReference type="GO" id="GO:0016787">
    <property type="term" value="F:hydrolase activity"/>
    <property type="evidence" value="ECO:0007669"/>
    <property type="project" value="UniProtKB-KW"/>
</dbReference>
<dbReference type="PANTHER" id="PTHR18934:SF85">
    <property type="entry name" value="ATP-DEPENDENT RNA HELICASE DHX8"/>
    <property type="match status" value="1"/>
</dbReference>
<feature type="compositionally biased region" description="Basic and acidic residues" evidence="11">
    <location>
        <begin position="142"/>
        <end position="155"/>
    </location>
</feature>
<comment type="catalytic activity">
    <reaction evidence="10">
        <text>ATP + H2O = ADP + phosphate + H(+)</text>
        <dbReference type="Rhea" id="RHEA:13065"/>
        <dbReference type="ChEBI" id="CHEBI:15377"/>
        <dbReference type="ChEBI" id="CHEBI:15378"/>
        <dbReference type="ChEBI" id="CHEBI:30616"/>
        <dbReference type="ChEBI" id="CHEBI:43474"/>
        <dbReference type="ChEBI" id="CHEBI:456216"/>
        <dbReference type="EC" id="3.6.4.13"/>
    </reaction>
</comment>
<dbReference type="SMART" id="SM00490">
    <property type="entry name" value="HELICc"/>
    <property type="match status" value="1"/>
</dbReference>
<feature type="domain" description="S1 motif" evidence="12">
    <location>
        <begin position="234"/>
        <end position="304"/>
    </location>
</feature>
<keyword evidence="9" id="KW-0539">Nucleus</keyword>
<keyword evidence="6" id="KW-0347">Helicase</keyword>
<keyword evidence="5 15" id="KW-0378">Hydrolase</keyword>
<dbReference type="CDD" id="cd05684">
    <property type="entry name" value="S1_DHX8_helicase"/>
    <property type="match status" value="1"/>
</dbReference>
<dbReference type="Gene3D" id="3.40.50.300">
    <property type="entry name" value="P-loop containing nucleotide triphosphate hydrolases"/>
    <property type="match status" value="2"/>
</dbReference>
<dbReference type="InterPro" id="IPR049621">
    <property type="entry name" value="S1_DHX8_helicase"/>
</dbReference>
<evidence type="ECO:0000259" key="13">
    <source>
        <dbReference type="PROSITE" id="PS51192"/>
    </source>
</evidence>
<evidence type="ECO:0000256" key="1">
    <source>
        <dbReference type="ARBA" id="ARBA00008792"/>
    </source>
</evidence>
<dbReference type="Gene3D" id="1.20.120.1080">
    <property type="match status" value="1"/>
</dbReference>
<dbReference type="SMART" id="SM00847">
    <property type="entry name" value="HA2"/>
    <property type="match status" value="1"/>
</dbReference>
<dbReference type="GO" id="GO:0003723">
    <property type="term" value="F:RNA binding"/>
    <property type="evidence" value="ECO:0007669"/>
    <property type="project" value="TreeGrafter"/>
</dbReference>
<dbReference type="OrthoDB" id="10253254at2759"/>
<dbReference type="Gene3D" id="2.40.50.140">
    <property type="entry name" value="Nucleic acid-binding proteins"/>
    <property type="match status" value="1"/>
</dbReference>
<dbReference type="Pfam" id="PF00270">
    <property type="entry name" value="DEAD"/>
    <property type="match status" value="1"/>
</dbReference>
<gene>
    <name evidence="15" type="ORF">CC80DRAFT_473817</name>
</gene>